<dbReference type="GeneID" id="24141346"/>
<keyword evidence="2" id="KW-1185">Reference proteome</keyword>
<dbReference type="VEuPathDB" id="FungiDB:SPRG_20126"/>
<accession>A0A067CRH9</accession>
<name>A0A067CRH9_SAPPC</name>
<dbReference type="AlphaFoldDB" id="A0A067CRH9"/>
<sequence>GRSRGCRSIDTSRFLKLCERGPSVRAGLASVPSCNVACNDDLKRGLASRYVFSSCRCVLVVLLSSLLAADASDDLKGVLAGGDGSDATATALGSCTLSTDAIKLDRNLVGGASEGVTSFVTSFLGA</sequence>
<protein>
    <submittedName>
        <fullName evidence="1">Uncharacterized protein</fullName>
    </submittedName>
</protein>
<reference evidence="1 2" key="1">
    <citation type="journal article" date="2013" name="PLoS Genet.">
        <title>Distinctive expansion of potential virulence genes in the genome of the oomycete fish pathogen Saprolegnia parasitica.</title>
        <authorList>
            <person name="Jiang R.H."/>
            <person name="de Bruijn I."/>
            <person name="Haas B.J."/>
            <person name="Belmonte R."/>
            <person name="Lobach L."/>
            <person name="Christie J."/>
            <person name="van den Ackerveken G."/>
            <person name="Bottin A."/>
            <person name="Bulone V."/>
            <person name="Diaz-Moreno S.M."/>
            <person name="Dumas B."/>
            <person name="Fan L."/>
            <person name="Gaulin E."/>
            <person name="Govers F."/>
            <person name="Grenville-Briggs L.J."/>
            <person name="Horner N.R."/>
            <person name="Levin J.Z."/>
            <person name="Mammella M."/>
            <person name="Meijer H.J."/>
            <person name="Morris P."/>
            <person name="Nusbaum C."/>
            <person name="Oome S."/>
            <person name="Phillips A.J."/>
            <person name="van Rooyen D."/>
            <person name="Rzeszutek E."/>
            <person name="Saraiva M."/>
            <person name="Secombes C.J."/>
            <person name="Seidl M.F."/>
            <person name="Snel B."/>
            <person name="Stassen J.H."/>
            <person name="Sykes S."/>
            <person name="Tripathy S."/>
            <person name="van den Berg H."/>
            <person name="Vega-Arreguin J.C."/>
            <person name="Wawra S."/>
            <person name="Young S.K."/>
            <person name="Zeng Q."/>
            <person name="Dieguez-Uribeondo J."/>
            <person name="Russ C."/>
            <person name="Tyler B.M."/>
            <person name="van West P."/>
        </authorList>
    </citation>
    <scope>NUCLEOTIDE SEQUENCE [LARGE SCALE GENOMIC DNA]</scope>
    <source>
        <strain evidence="1 2">CBS 223.65</strain>
    </source>
</reference>
<gene>
    <name evidence="1" type="ORF">SPRG_20126</name>
</gene>
<evidence type="ECO:0000313" key="2">
    <source>
        <dbReference type="Proteomes" id="UP000030745"/>
    </source>
</evidence>
<dbReference type="EMBL" id="KK583208">
    <property type="protein sequence ID" value="KDO29126.1"/>
    <property type="molecule type" value="Genomic_DNA"/>
</dbReference>
<feature type="non-terminal residue" evidence="1">
    <location>
        <position position="1"/>
    </location>
</feature>
<dbReference type="KEGG" id="spar:SPRG_20126"/>
<proteinExistence type="predicted"/>
<organism evidence="1 2">
    <name type="scientific">Saprolegnia parasitica (strain CBS 223.65)</name>
    <dbReference type="NCBI Taxonomy" id="695850"/>
    <lineage>
        <taxon>Eukaryota</taxon>
        <taxon>Sar</taxon>
        <taxon>Stramenopiles</taxon>
        <taxon>Oomycota</taxon>
        <taxon>Saprolegniomycetes</taxon>
        <taxon>Saprolegniales</taxon>
        <taxon>Saprolegniaceae</taxon>
        <taxon>Saprolegnia</taxon>
    </lineage>
</organism>
<evidence type="ECO:0000313" key="1">
    <source>
        <dbReference type="EMBL" id="KDO29126.1"/>
    </source>
</evidence>
<dbReference type="Proteomes" id="UP000030745">
    <property type="component" value="Unassembled WGS sequence"/>
</dbReference>
<dbReference type="RefSeq" id="XP_012200345.1">
    <property type="nucleotide sequence ID" value="XM_012344955.1"/>
</dbReference>